<comment type="caution">
    <text evidence="1">The sequence shown here is derived from an EMBL/GenBank/DDBJ whole genome shotgun (WGS) entry which is preliminary data.</text>
</comment>
<evidence type="ECO:0000313" key="2">
    <source>
        <dbReference type="Proteomes" id="UP001057402"/>
    </source>
</evidence>
<organism evidence="1 2">
    <name type="scientific">Melastoma candidum</name>
    <dbReference type="NCBI Taxonomy" id="119954"/>
    <lineage>
        <taxon>Eukaryota</taxon>
        <taxon>Viridiplantae</taxon>
        <taxon>Streptophyta</taxon>
        <taxon>Embryophyta</taxon>
        <taxon>Tracheophyta</taxon>
        <taxon>Spermatophyta</taxon>
        <taxon>Magnoliopsida</taxon>
        <taxon>eudicotyledons</taxon>
        <taxon>Gunneridae</taxon>
        <taxon>Pentapetalae</taxon>
        <taxon>rosids</taxon>
        <taxon>malvids</taxon>
        <taxon>Myrtales</taxon>
        <taxon>Melastomataceae</taxon>
        <taxon>Melastomatoideae</taxon>
        <taxon>Melastomateae</taxon>
        <taxon>Melastoma</taxon>
    </lineage>
</organism>
<gene>
    <name evidence="1" type="ORF">MLD38_025245</name>
</gene>
<protein>
    <submittedName>
        <fullName evidence="1">Uncharacterized protein</fullName>
    </submittedName>
</protein>
<sequence length="88" mass="9291">MQSLSGSCGLPLCISGITRSIPFPKQIADHDRRRKALMRRIRSGSRGAEANRVSAASSRRDAEGGGDLSGLIHDLCEGVTKPCIAKAA</sequence>
<dbReference type="Proteomes" id="UP001057402">
    <property type="component" value="Chromosome 7"/>
</dbReference>
<evidence type="ECO:0000313" key="1">
    <source>
        <dbReference type="EMBL" id="KAI4340406.1"/>
    </source>
</evidence>
<proteinExistence type="predicted"/>
<name>A0ACB9NWI0_9MYRT</name>
<keyword evidence="2" id="KW-1185">Reference proteome</keyword>
<dbReference type="EMBL" id="CM042886">
    <property type="protein sequence ID" value="KAI4340406.1"/>
    <property type="molecule type" value="Genomic_DNA"/>
</dbReference>
<reference evidence="2" key="1">
    <citation type="journal article" date="2023" name="Front. Plant Sci.">
        <title>Chromosomal-level genome assembly of Melastoma candidum provides insights into trichome evolution.</title>
        <authorList>
            <person name="Zhong Y."/>
            <person name="Wu W."/>
            <person name="Sun C."/>
            <person name="Zou P."/>
            <person name="Liu Y."/>
            <person name="Dai S."/>
            <person name="Zhou R."/>
        </authorList>
    </citation>
    <scope>NUCLEOTIDE SEQUENCE [LARGE SCALE GENOMIC DNA]</scope>
</reference>
<accession>A0ACB9NWI0</accession>